<accession>H5XNG9</accession>
<gene>
    <name evidence="2" type="ORF">SaccyDRAFT_1086</name>
</gene>
<evidence type="ECO:0008006" key="4">
    <source>
        <dbReference type="Google" id="ProtNLM"/>
    </source>
</evidence>
<feature type="signal peptide" evidence="1">
    <location>
        <begin position="1"/>
        <end position="28"/>
    </location>
</feature>
<feature type="chain" id="PRO_5003600619" description="Secreted protein" evidence="1">
    <location>
        <begin position="29"/>
        <end position="206"/>
    </location>
</feature>
<reference evidence="2 3" key="1">
    <citation type="submission" date="2011-11" db="EMBL/GenBank/DDBJ databases">
        <title>The Noncontiguous Finished sequence of Saccharomonospora cyanea NA-134.</title>
        <authorList>
            <consortium name="US DOE Joint Genome Institute"/>
            <person name="Lucas S."/>
            <person name="Han J."/>
            <person name="Lapidus A."/>
            <person name="Cheng J.-F."/>
            <person name="Goodwin L."/>
            <person name="Pitluck S."/>
            <person name="Peters L."/>
            <person name="Ovchinnikova G."/>
            <person name="Lu M."/>
            <person name="Detter J.C."/>
            <person name="Han C."/>
            <person name="Tapia R."/>
            <person name="Land M."/>
            <person name="Hauser L."/>
            <person name="Kyrpides N."/>
            <person name="Ivanova N."/>
            <person name="Pagani I."/>
            <person name="Brambilla E.-M."/>
            <person name="Klenk H.-P."/>
            <person name="Woyke T."/>
        </authorList>
    </citation>
    <scope>NUCLEOTIDE SEQUENCE [LARGE SCALE GENOMIC DNA]</scope>
    <source>
        <strain evidence="2 3">NA-134</strain>
    </source>
</reference>
<dbReference type="STRING" id="882082.SaccyDRAFT_1086"/>
<dbReference type="HOGENOM" id="CLU_115413_0_0_11"/>
<name>H5XNG9_9PSEU</name>
<evidence type="ECO:0000313" key="3">
    <source>
        <dbReference type="Proteomes" id="UP000002791"/>
    </source>
</evidence>
<evidence type="ECO:0000256" key="1">
    <source>
        <dbReference type="SAM" id="SignalP"/>
    </source>
</evidence>
<proteinExistence type="predicted"/>
<sequence length="206" mass="20629">MRRRVMSIVATSAAATLALGLTAMSASAQPQEWIIDPGGDYTASSGTTVLTNTANGVTLDCAGSDASGTLAGSASGSPAQLGTIADISWQSCSGPLGLTFEVVPRNLPWSINGESYADGVTTGYIGGIVANLTGPGCDATVEGAAPGTYDNATDTLAPQPITGSAHILTVTSVDPLANCFGLINQGNEVTFEGAYVVTPGQDVTLQ</sequence>
<evidence type="ECO:0000313" key="2">
    <source>
        <dbReference type="EMBL" id="EHR59997.1"/>
    </source>
</evidence>
<dbReference type="AlphaFoldDB" id="H5XNG9"/>
<dbReference type="Proteomes" id="UP000002791">
    <property type="component" value="Chromosome"/>
</dbReference>
<keyword evidence="1" id="KW-0732">Signal</keyword>
<organism evidence="2 3">
    <name type="scientific">Saccharomonospora cyanea NA-134</name>
    <dbReference type="NCBI Taxonomy" id="882082"/>
    <lineage>
        <taxon>Bacteria</taxon>
        <taxon>Bacillati</taxon>
        <taxon>Actinomycetota</taxon>
        <taxon>Actinomycetes</taxon>
        <taxon>Pseudonocardiales</taxon>
        <taxon>Pseudonocardiaceae</taxon>
        <taxon>Saccharomonospora</taxon>
    </lineage>
</organism>
<keyword evidence="3" id="KW-1185">Reference proteome</keyword>
<protein>
    <recommendedName>
        <fullName evidence="4">Secreted protein</fullName>
    </recommendedName>
</protein>
<dbReference type="EMBL" id="CM001440">
    <property type="protein sequence ID" value="EHR59997.1"/>
    <property type="molecule type" value="Genomic_DNA"/>
</dbReference>
<dbReference type="eggNOG" id="ENOG5033US4">
    <property type="taxonomic scope" value="Bacteria"/>
</dbReference>
<dbReference type="RefSeq" id="WP_005454308.1">
    <property type="nucleotide sequence ID" value="NZ_CM001440.1"/>
</dbReference>
<dbReference type="OrthoDB" id="3554985at2"/>